<feature type="region of interest" description="Disordered" evidence="6">
    <location>
        <begin position="70"/>
        <end position="114"/>
    </location>
</feature>
<dbReference type="EMBL" id="JAHMUF010000022">
    <property type="protein sequence ID" value="KAG7191922.1"/>
    <property type="molecule type" value="Genomic_DNA"/>
</dbReference>
<dbReference type="GeneID" id="66116086"/>
<evidence type="ECO:0000313" key="7">
    <source>
        <dbReference type="EMBL" id="KAG7191922.1"/>
    </source>
</evidence>
<organism evidence="7 8">
    <name type="scientific">Scheffersomyces spartinae</name>
    <dbReference type="NCBI Taxonomy" id="45513"/>
    <lineage>
        <taxon>Eukaryota</taxon>
        <taxon>Fungi</taxon>
        <taxon>Dikarya</taxon>
        <taxon>Ascomycota</taxon>
        <taxon>Saccharomycotina</taxon>
        <taxon>Pichiomycetes</taxon>
        <taxon>Debaryomycetaceae</taxon>
        <taxon>Scheffersomyces</taxon>
    </lineage>
</organism>
<reference evidence="7" key="1">
    <citation type="submission" date="2021-03" db="EMBL/GenBank/DDBJ databases">
        <authorList>
            <person name="Palmer J.M."/>
        </authorList>
    </citation>
    <scope>NUCLEOTIDE SEQUENCE</scope>
    <source>
        <strain evidence="7">ARV_011</strain>
    </source>
</reference>
<keyword evidence="5" id="KW-0449">Lipoprotein</keyword>
<keyword evidence="3" id="KW-0472">Membrane</keyword>
<dbReference type="Proteomes" id="UP000790833">
    <property type="component" value="Unassembled WGS sequence"/>
</dbReference>
<dbReference type="GO" id="GO:0016197">
    <property type="term" value="P:endosomal transport"/>
    <property type="evidence" value="ECO:0007669"/>
    <property type="project" value="InterPro"/>
</dbReference>
<dbReference type="GO" id="GO:0071230">
    <property type="term" value="P:cellular response to amino acid stimulus"/>
    <property type="evidence" value="ECO:0007669"/>
    <property type="project" value="InterPro"/>
</dbReference>
<dbReference type="GO" id="GO:0071986">
    <property type="term" value="C:Ragulator complex"/>
    <property type="evidence" value="ECO:0007669"/>
    <property type="project" value="InterPro"/>
</dbReference>
<sequence>MGVCLSCLRGNDNEDDYENQALLNNQSALYSESLQENELKQQRMQELNSIVNDLSENLIDVSTFLSNNMSSPNTPHLSYSSSSLPQNQQLQLQLQQQPLSAGSGGPGNSTGAFVDDTYPIVASGEEQDIIEREAKAIDPVIREECRVHLLEPLYVKF</sequence>
<proteinExistence type="predicted"/>
<evidence type="ECO:0000256" key="2">
    <source>
        <dbReference type="ARBA" id="ARBA00022707"/>
    </source>
</evidence>
<evidence type="ECO:0000256" key="3">
    <source>
        <dbReference type="ARBA" id="ARBA00023136"/>
    </source>
</evidence>
<evidence type="ECO:0000256" key="1">
    <source>
        <dbReference type="ARBA" id="ARBA00004308"/>
    </source>
</evidence>
<dbReference type="GO" id="GO:0045121">
    <property type="term" value="C:membrane raft"/>
    <property type="evidence" value="ECO:0007669"/>
    <property type="project" value="InterPro"/>
</dbReference>
<evidence type="ECO:0000256" key="4">
    <source>
        <dbReference type="ARBA" id="ARBA00023139"/>
    </source>
</evidence>
<keyword evidence="2" id="KW-0519">Myristate</keyword>
<protein>
    <submittedName>
        <fullName evidence="7">Uncharacterized protein</fullName>
    </submittedName>
</protein>
<keyword evidence="4" id="KW-0564">Palmitate</keyword>
<dbReference type="GO" id="GO:0001919">
    <property type="term" value="P:regulation of receptor recycling"/>
    <property type="evidence" value="ECO:0007669"/>
    <property type="project" value="InterPro"/>
</dbReference>
<dbReference type="Pfam" id="PF15454">
    <property type="entry name" value="LAMTOR"/>
    <property type="match status" value="1"/>
</dbReference>
<feature type="compositionally biased region" description="Low complexity" evidence="6">
    <location>
        <begin position="70"/>
        <end position="100"/>
    </location>
</feature>
<dbReference type="GO" id="GO:0031902">
    <property type="term" value="C:late endosome membrane"/>
    <property type="evidence" value="ECO:0007669"/>
    <property type="project" value="InterPro"/>
</dbReference>
<evidence type="ECO:0000313" key="8">
    <source>
        <dbReference type="Proteomes" id="UP000790833"/>
    </source>
</evidence>
<dbReference type="RefSeq" id="XP_043047474.1">
    <property type="nucleotide sequence ID" value="XM_043193465.1"/>
</dbReference>
<evidence type="ECO:0000256" key="6">
    <source>
        <dbReference type="SAM" id="MobiDB-lite"/>
    </source>
</evidence>
<dbReference type="AlphaFoldDB" id="A0A9P8AH97"/>
<comment type="caution">
    <text evidence="7">The sequence shown here is derived from an EMBL/GenBank/DDBJ whole genome shotgun (WGS) entry which is preliminary data.</text>
</comment>
<dbReference type="InterPro" id="IPR028209">
    <property type="entry name" value="LAMTOR1/MEH1"/>
</dbReference>
<keyword evidence="8" id="KW-1185">Reference proteome</keyword>
<dbReference type="SMART" id="SM01262">
    <property type="entry name" value="LAMTOR"/>
    <property type="match status" value="1"/>
</dbReference>
<accession>A0A9P8AH97</accession>
<dbReference type="OrthoDB" id="3995860at2759"/>
<name>A0A9P8AH97_9ASCO</name>
<gene>
    <name evidence="7" type="ORF">KQ657_002712</name>
</gene>
<evidence type="ECO:0000256" key="5">
    <source>
        <dbReference type="ARBA" id="ARBA00023288"/>
    </source>
</evidence>
<dbReference type="GO" id="GO:0032008">
    <property type="term" value="P:positive regulation of TOR signaling"/>
    <property type="evidence" value="ECO:0007669"/>
    <property type="project" value="InterPro"/>
</dbReference>
<comment type="subcellular location">
    <subcellularLocation>
        <location evidence="1">Endomembrane system</location>
    </subcellularLocation>
</comment>
<dbReference type="GO" id="GO:0043410">
    <property type="term" value="P:positive regulation of MAPK cascade"/>
    <property type="evidence" value="ECO:0007669"/>
    <property type="project" value="InterPro"/>
</dbReference>